<dbReference type="PANTHER" id="PTHR23025:SF3">
    <property type="entry name" value="HORMONE-SENSITIVE LIPASE"/>
    <property type="match status" value="1"/>
</dbReference>
<feature type="domain" description="Alpha/beta hydrolase fold-3" evidence="1">
    <location>
        <begin position="150"/>
        <end position="414"/>
    </location>
</feature>
<dbReference type="AlphaFoldDB" id="A0A3N4LS22"/>
<evidence type="ECO:0000259" key="1">
    <source>
        <dbReference type="Pfam" id="PF07859"/>
    </source>
</evidence>
<dbReference type="Gene3D" id="3.40.50.1820">
    <property type="entry name" value="alpha/beta hydrolase"/>
    <property type="match status" value="1"/>
</dbReference>
<dbReference type="InParanoid" id="A0A3N4LS22"/>
<accession>A0A3N4LS22</accession>
<dbReference type="GO" id="GO:0004771">
    <property type="term" value="F:sterol ester esterase activity"/>
    <property type="evidence" value="ECO:0007669"/>
    <property type="project" value="TreeGrafter"/>
</dbReference>
<dbReference type="PANTHER" id="PTHR23025">
    <property type="entry name" value="TRIACYLGLYCEROL LIPASE"/>
    <property type="match status" value="1"/>
</dbReference>
<keyword evidence="3" id="KW-1185">Reference proteome</keyword>
<dbReference type="SUPFAM" id="SSF53474">
    <property type="entry name" value="alpha/beta-Hydrolases"/>
    <property type="match status" value="1"/>
</dbReference>
<dbReference type="Proteomes" id="UP000267821">
    <property type="component" value="Unassembled WGS sequence"/>
</dbReference>
<evidence type="ECO:0000313" key="3">
    <source>
        <dbReference type="Proteomes" id="UP000267821"/>
    </source>
</evidence>
<protein>
    <recommendedName>
        <fullName evidence="1">Alpha/beta hydrolase fold-3 domain-containing protein</fullName>
    </recommendedName>
</protein>
<sequence>MVQAEGEEIDVLTLATQLYGIAKSIQAATSTLMVEATTTSGIASPSNASEIQEEGKRWHEALPERPRWALELEAGIWRQLSNVGFFLHRYAPPIPRPPSFTRTIPITVSPRKEGQIELLFWTPEGYTSPFFSGSDSDTKNTASQTEYPMVINFHGGGFTIGTSMDDVRWAHACVSYLNCVFVSVEYRLAPQHPFPTAVEDGADACLWLVDHAKELSLDTNRMATTGFSAGGNMAFTVCMRVREEVEKRRKARGLVINPRSESPKANMEGIGAGDIVTEPPTALAEEQKQEKEIYEGKFVAIASFYPSTDFTLSRDIRRLSILRKDKGLPAFFTDLFDASYLHPPKSIDLDDKYLSPGLAPTEILRNSLPEDIIIYSCEWDELLVESERFATRLGSEEIGKRVRYRCIMNAQHGWDKSPLPWQGKDERRDSVYREVCNELGKVFYGTDWQGLGEAEFTNDTNGISTQPEAIPQ</sequence>
<dbReference type="Pfam" id="PF07859">
    <property type="entry name" value="Abhydrolase_3"/>
    <property type="match status" value="1"/>
</dbReference>
<reference evidence="2 3" key="1">
    <citation type="journal article" date="2018" name="Nat. Ecol. Evol.">
        <title>Pezizomycetes genomes reveal the molecular basis of ectomycorrhizal truffle lifestyle.</title>
        <authorList>
            <person name="Murat C."/>
            <person name="Payen T."/>
            <person name="Noel B."/>
            <person name="Kuo A."/>
            <person name="Morin E."/>
            <person name="Chen J."/>
            <person name="Kohler A."/>
            <person name="Krizsan K."/>
            <person name="Balestrini R."/>
            <person name="Da Silva C."/>
            <person name="Montanini B."/>
            <person name="Hainaut M."/>
            <person name="Levati E."/>
            <person name="Barry K.W."/>
            <person name="Belfiori B."/>
            <person name="Cichocki N."/>
            <person name="Clum A."/>
            <person name="Dockter R.B."/>
            <person name="Fauchery L."/>
            <person name="Guy J."/>
            <person name="Iotti M."/>
            <person name="Le Tacon F."/>
            <person name="Lindquist E.A."/>
            <person name="Lipzen A."/>
            <person name="Malagnac F."/>
            <person name="Mello A."/>
            <person name="Molinier V."/>
            <person name="Miyauchi S."/>
            <person name="Poulain J."/>
            <person name="Riccioni C."/>
            <person name="Rubini A."/>
            <person name="Sitrit Y."/>
            <person name="Splivallo R."/>
            <person name="Traeger S."/>
            <person name="Wang M."/>
            <person name="Zifcakova L."/>
            <person name="Wipf D."/>
            <person name="Zambonelli A."/>
            <person name="Paolocci F."/>
            <person name="Nowrousian M."/>
            <person name="Ottonello S."/>
            <person name="Baldrian P."/>
            <person name="Spatafora J.W."/>
            <person name="Henrissat B."/>
            <person name="Nagy L.G."/>
            <person name="Aury J.M."/>
            <person name="Wincker P."/>
            <person name="Grigoriev I.V."/>
            <person name="Bonfante P."/>
            <person name="Martin F.M."/>
        </authorList>
    </citation>
    <scope>NUCLEOTIDE SEQUENCE [LARGE SCALE GENOMIC DNA]</scope>
    <source>
        <strain evidence="2 3">ATCC MYA-4762</strain>
    </source>
</reference>
<gene>
    <name evidence="2" type="ORF">L211DRAFT_848041</name>
</gene>
<proteinExistence type="predicted"/>
<dbReference type="InterPro" id="IPR013094">
    <property type="entry name" value="AB_hydrolase_3"/>
</dbReference>
<name>A0A3N4LS22_9PEZI</name>
<organism evidence="2 3">
    <name type="scientific">Terfezia boudieri ATCC MYA-4762</name>
    <dbReference type="NCBI Taxonomy" id="1051890"/>
    <lineage>
        <taxon>Eukaryota</taxon>
        <taxon>Fungi</taxon>
        <taxon>Dikarya</taxon>
        <taxon>Ascomycota</taxon>
        <taxon>Pezizomycotina</taxon>
        <taxon>Pezizomycetes</taxon>
        <taxon>Pezizales</taxon>
        <taxon>Pezizaceae</taxon>
        <taxon>Terfezia</taxon>
    </lineage>
</organism>
<dbReference type="GO" id="GO:0004806">
    <property type="term" value="F:triacylglycerol lipase activity"/>
    <property type="evidence" value="ECO:0007669"/>
    <property type="project" value="TreeGrafter"/>
</dbReference>
<evidence type="ECO:0000313" key="2">
    <source>
        <dbReference type="EMBL" id="RPB25717.1"/>
    </source>
</evidence>
<dbReference type="OrthoDB" id="433474at2759"/>
<dbReference type="STRING" id="1051890.A0A3N4LS22"/>
<dbReference type="InterPro" id="IPR029058">
    <property type="entry name" value="AB_hydrolase_fold"/>
</dbReference>
<dbReference type="GO" id="GO:0019433">
    <property type="term" value="P:triglyceride catabolic process"/>
    <property type="evidence" value="ECO:0007669"/>
    <property type="project" value="TreeGrafter"/>
</dbReference>
<dbReference type="GO" id="GO:0005829">
    <property type="term" value="C:cytosol"/>
    <property type="evidence" value="ECO:0007669"/>
    <property type="project" value="TreeGrafter"/>
</dbReference>
<dbReference type="EMBL" id="ML121537">
    <property type="protein sequence ID" value="RPB25717.1"/>
    <property type="molecule type" value="Genomic_DNA"/>
</dbReference>